<reference evidence="2 3" key="1">
    <citation type="submission" date="2015-12" db="EMBL/GenBank/DDBJ databases">
        <title>Draft genome sequence of Mesorhizobium sp. UFLA 01-765, a multitolerant efficient symbiont and plant-growth promoting strain isolated from Zn-mining soil using Leucaena leucocephala as a trap plant.</title>
        <authorList>
            <person name="Rangel W.M."/>
            <person name="Thijs S."/>
            <person name="Longatti S.M."/>
            <person name="Moreira F.M."/>
            <person name="Weyens N."/>
            <person name="Vangronsveld J."/>
            <person name="Van Hamme J.D."/>
            <person name="Bottos E.M."/>
            <person name="Rineau F."/>
        </authorList>
    </citation>
    <scope>NUCLEOTIDE SEQUENCE [LARGE SCALE GENOMIC DNA]</scope>
    <source>
        <strain evidence="2 3">UFLA 01-765</strain>
    </source>
</reference>
<dbReference type="Proteomes" id="UP000053176">
    <property type="component" value="Unassembled WGS sequence"/>
</dbReference>
<feature type="domain" description="Phosphodiester glycosidase" evidence="1">
    <location>
        <begin position="94"/>
        <end position="240"/>
    </location>
</feature>
<comment type="caution">
    <text evidence="2">The sequence shown here is derived from an EMBL/GenBank/DDBJ whole genome shotgun (WGS) entry which is preliminary data.</text>
</comment>
<accession>A0A117N281</accession>
<sequence length="263" mass="28378">MDIATLLHSVPLLAMLVKSALPAAVGAGLGVGQWLAALPPCRNLTFETATYLVCETDPKHYSIELFWKNEDGELYRSLHNLRTAEQAAGRTMLFGMNAGMYHPDLAPVGLYVEQGKQITSAKTGAGTGNFSMQPNGIFYLSGGKAGVRATRDFLKRPPKVAYATQSGPMLVIDGKLHPKFQAGSPSRKIRDGVGVRADGVAVFAISNDVVTFHEFARLFRDELGCPNALFLDGSISSLYAPAIGRNDDFWNLGPMIGVFRKDG</sequence>
<dbReference type="Pfam" id="PF09992">
    <property type="entry name" value="NAGPA"/>
    <property type="match status" value="1"/>
</dbReference>
<evidence type="ECO:0000259" key="1">
    <source>
        <dbReference type="Pfam" id="PF09992"/>
    </source>
</evidence>
<evidence type="ECO:0000313" key="3">
    <source>
        <dbReference type="Proteomes" id="UP000053176"/>
    </source>
</evidence>
<dbReference type="AlphaFoldDB" id="A0A117N281"/>
<dbReference type="InterPro" id="IPR018711">
    <property type="entry name" value="NAGPA"/>
</dbReference>
<name>A0A117N281_RHILI</name>
<protein>
    <recommendedName>
        <fullName evidence="1">Phosphodiester glycosidase domain-containing protein</fullName>
    </recommendedName>
</protein>
<proteinExistence type="predicted"/>
<dbReference type="EMBL" id="LPWA01000147">
    <property type="protein sequence ID" value="KUM23990.1"/>
    <property type="molecule type" value="Genomic_DNA"/>
</dbReference>
<organism evidence="2 3">
    <name type="scientific">Rhizobium loti</name>
    <name type="common">Mesorhizobium loti</name>
    <dbReference type="NCBI Taxonomy" id="381"/>
    <lineage>
        <taxon>Bacteria</taxon>
        <taxon>Pseudomonadati</taxon>
        <taxon>Pseudomonadota</taxon>
        <taxon>Alphaproteobacteria</taxon>
        <taxon>Hyphomicrobiales</taxon>
        <taxon>Phyllobacteriaceae</taxon>
        <taxon>Mesorhizobium</taxon>
    </lineage>
</organism>
<gene>
    <name evidence="2" type="ORF">AU467_31880</name>
</gene>
<dbReference type="OrthoDB" id="5515706at2"/>
<evidence type="ECO:0000313" key="2">
    <source>
        <dbReference type="EMBL" id="KUM23990.1"/>
    </source>
</evidence>